<evidence type="ECO:0000313" key="1">
    <source>
        <dbReference type="EMBL" id="GMI19832.1"/>
    </source>
</evidence>
<accession>A0A9W7L1K5</accession>
<gene>
    <name evidence="1" type="ORF">TrCOL_g2272</name>
</gene>
<protein>
    <submittedName>
        <fullName evidence="1">Uncharacterized protein</fullName>
    </submittedName>
</protein>
<proteinExistence type="predicted"/>
<name>A0A9W7L1K5_9STRA</name>
<keyword evidence="2" id="KW-1185">Reference proteome</keyword>
<comment type="caution">
    <text evidence="1">The sequence shown here is derived from an EMBL/GenBank/DDBJ whole genome shotgun (WGS) entry which is preliminary data.</text>
</comment>
<reference evidence="2" key="1">
    <citation type="journal article" date="2023" name="Commun. Biol.">
        <title>Genome analysis of Parmales, the sister group of diatoms, reveals the evolutionary specialization of diatoms from phago-mixotrophs to photoautotrophs.</title>
        <authorList>
            <person name="Ban H."/>
            <person name="Sato S."/>
            <person name="Yoshikawa S."/>
            <person name="Yamada K."/>
            <person name="Nakamura Y."/>
            <person name="Ichinomiya M."/>
            <person name="Sato N."/>
            <person name="Blanc-Mathieu R."/>
            <person name="Endo H."/>
            <person name="Kuwata A."/>
            <person name="Ogata H."/>
        </authorList>
    </citation>
    <scope>NUCLEOTIDE SEQUENCE [LARGE SCALE GENOMIC DNA]</scope>
</reference>
<dbReference type="Proteomes" id="UP001165065">
    <property type="component" value="Unassembled WGS sequence"/>
</dbReference>
<dbReference type="OrthoDB" id="10357709at2759"/>
<sequence length="281" mass="31430">MGTERLNTEFLIALGYLMFKMRAFECMEEKKGERWWRDDGVGALLREGRRNGGEVGAGGDDAHPITLQLGSLASPEVTAEALRSITHKLRAKSRQIHSLTSTLEKSRPRTGTCLESYCCNVAWADTVKRIKRELEEEKERALERQYVYSISTYFNSLVELTRAGVGMVEEEGKSEALIKTLKIEMGRRKDIIDWVEQLGGGTDCDWEGFNRAMRGLGAAGAVAAYTNMTNDSIAKQTGFGGTVTDITEEKLLAERKKVKGVLDRLESAIEEFCPYTISRKK</sequence>
<dbReference type="EMBL" id="BRYA01000500">
    <property type="protein sequence ID" value="GMI19832.1"/>
    <property type="molecule type" value="Genomic_DNA"/>
</dbReference>
<organism evidence="1 2">
    <name type="scientific">Triparma columacea</name>
    <dbReference type="NCBI Taxonomy" id="722753"/>
    <lineage>
        <taxon>Eukaryota</taxon>
        <taxon>Sar</taxon>
        <taxon>Stramenopiles</taxon>
        <taxon>Ochrophyta</taxon>
        <taxon>Bolidophyceae</taxon>
        <taxon>Parmales</taxon>
        <taxon>Triparmaceae</taxon>
        <taxon>Triparma</taxon>
    </lineage>
</organism>
<evidence type="ECO:0000313" key="2">
    <source>
        <dbReference type="Proteomes" id="UP001165065"/>
    </source>
</evidence>
<dbReference type="AlphaFoldDB" id="A0A9W7L1K5"/>